<dbReference type="PANTHER" id="PTHR39210:SF1">
    <property type="entry name" value="HEPARIN-SULFATE LYASE"/>
    <property type="match status" value="1"/>
</dbReference>
<evidence type="ECO:0000313" key="8">
    <source>
        <dbReference type="Proteomes" id="UP001176891"/>
    </source>
</evidence>
<keyword evidence="5" id="KW-0812">Transmembrane</keyword>
<name>A0ABT8WY08_9FLAO</name>
<dbReference type="InterPro" id="IPR012480">
    <property type="entry name" value="Hepar_II_III_C"/>
</dbReference>
<reference evidence="7" key="1">
    <citation type="submission" date="2023-07" db="EMBL/GenBank/DDBJ databases">
        <title>Two novel species in the genus Flavivirga.</title>
        <authorList>
            <person name="Kwon K."/>
        </authorList>
    </citation>
    <scope>NUCLEOTIDE SEQUENCE</scope>
    <source>
        <strain evidence="7">KACC 14157</strain>
    </source>
</reference>
<keyword evidence="2" id="KW-0732">Signal</keyword>
<keyword evidence="5" id="KW-1133">Transmembrane helix</keyword>
<keyword evidence="8" id="KW-1185">Reference proteome</keyword>
<dbReference type="Proteomes" id="UP001176891">
    <property type="component" value="Unassembled WGS sequence"/>
</dbReference>
<dbReference type="Gene3D" id="2.70.98.70">
    <property type="match status" value="1"/>
</dbReference>
<gene>
    <name evidence="7" type="ORF">Q4Q39_04065</name>
</gene>
<organism evidence="7 8">
    <name type="scientific">Flavivirga amylovorans</name>
    <dbReference type="NCBI Taxonomy" id="870486"/>
    <lineage>
        <taxon>Bacteria</taxon>
        <taxon>Pseudomonadati</taxon>
        <taxon>Bacteroidota</taxon>
        <taxon>Flavobacteriia</taxon>
        <taxon>Flavobacteriales</taxon>
        <taxon>Flavobacteriaceae</taxon>
        <taxon>Flavivirga</taxon>
    </lineage>
</organism>
<evidence type="ECO:0000313" key="7">
    <source>
        <dbReference type="EMBL" id="MDO5986576.1"/>
    </source>
</evidence>
<evidence type="ECO:0000256" key="5">
    <source>
        <dbReference type="SAM" id="Phobius"/>
    </source>
</evidence>
<dbReference type="Gene3D" id="1.50.10.100">
    <property type="entry name" value="Chondroitin AC/alginate lyase"/>
    <property type="match status" value="1"/>
</dbReference>
<sequence>MIRKTNYSVKVNVLKVGLFIIGLLFCEFAVKAQNNKNFLTEKTNIQKVSEVLLNTDQWASIIEKKINWNDAPIAFRENIISEAESYLGTPIPSLSATLTLEYSINGNRTNYQTPWFERRNRLTNAVLAECMERKGRFLDDIVDGVWAICEESWWGFPAHHYQYGQVGLPDIEDEYVDLFAAETGVLLTWTHFLLQKELDSISPVINKRISLEIDRRILKPNLEHEDFHWMGYNGENLNNWTPWICSNWLTCILFLEKNDKKRAASVYKIMTLLDRFLKPYPVDGACDEGPAYWNRAGGSLFDCLDLLEEATNGEVAIWNETLIKNIGKYIYKAHIKEDYYVNFADATAKVKPDAALIYEYGNKINDVTLVQFAAWLAKKNADIASDNKKLDGNNRVLNGNIARQIRMIQTHKKLREETPREPVVSESWFANSQIMMMREDPHNGKGFYIAAKGGHNRESHNHNDVGSFIVYYDGKPVLIDLGLETYTKKSFSSQRYEIWITQSQYHNLPTINGEMQSAGRSFKATNVNYNPLKSTYTLDMASAYPKTACVNKWERTIYLDKEVKSVNITDVYKLSKLIKPNVLNFMTDTKPEKGKGNTLHLFASGNDKKKIIMSYPETFNVNIEPLEVADPLLKNSWGDKVYRIQLIQKKMYKASAINISLISE</sequence>
<evidence type="ECO:0000256" key="2">
    <source>
        <dbReference type="ARBA" id="ARBA00022729"/>
    </source>
</evidence>
<comment type="subcellular location">
    <subcellularLocation>
        <location evidence="1">Periplasm</location>
    </subcellularLocation>
</comment>
<dbReference type="InterPro" id="IPR008929">
    <property type="entry name" value="Chondroitin_lyas"/>
</dbReference>
<feature type="domain" description="Heparinase II/III-like C-terminal" evidence="6">
    <location>
        <begin position="449"/>
        <end position="573"/>
    </location>
</feature>
<protein>
    <submittedName>
        <fullName evidence="7">Heparinase II/III family protein</fullName>
    </submittedName>
</protein>
<keyword evidence="3" id="KW-0574">Periplasm</keyword>
<comment type="caution">
    <text evidence="7">The sequence shown here is derived from an EMBL/GenBank/DDBJ whole genome shotgun (WGS) entry which is preliminary data.</text>
</comment>
<dbReference type="PANTHER" id="PTHR39210">
    <property type="entry name" value="HEPARIN-SULFATE LYASE"/>
    <property type="match status" value="1"/>
</dbReference>
<proteinExistence type="predicted"/>
<evidence type="ECO:0000259" key="6">
    <source>
        <dbReference type="Pfam" id="PF07940"/>
    </source>
</evidence>
<dbReference type="EMBL" id="JAUOEM010000001">
    <property type="protein sequence ID" value="MDO5986576.1"/>
    <property type="molecule type" value="Genomic_DNA"/>
</dbReference>
<feature type="transmembrane region" description="Helical" evidence="5">
    <location>
        <begin position="12"/>
        <end position="30"/>
    </location>
</feature>
<evidence type="ECO:0000256" key="3">
    <source>
        <dbReference type="ARBA" id="ARBA00022764"/>
    </source>
</evidence>
<dbReference type="RefSeq" id="WP_303281088.1">
    <property type="nucleotide sequence ID" value="NZ_BAABCZ010000016.1"/>
</dbReference>
<keyword evidence="4" id="KW-0456">Lyase</keyword>
<accession>A0ABT8WY08</accession>
<evidence type="ECO:0000256" key="4">
    <source>
        <dbReference type="ARBA" id="ARBA00023239"/>
    </source>
</evidence>
<dbReference type="Pfam" id="PF07940">
    <property type="entry name" value="Hepar_II_III_C"/>
    <property type="match status" value="1"/>
</dbReference>
<keyword evidence="5" id="KW-0472">Membrane</keyword>
<evidence type="ECO:0000256" key="1">
    <source>
        <dbReference type="ARBA" id="ARBA00004418"/>
    </source>
</evidence>